<evidence type="ECO:0000313" key="4">
    <source>
        <dbReference type="Proteomes" id="UP000001072"/>
    </source>
</evidence>
<dbReference type="AlphaFoldDB" id="F4RJM2"/>
<dbReference type="RefSeq" id="XP_007409372.1">
    <property type="nucleotide sequence ID" value="XM_007409310.1"/>
</dbReference>
<evidence type="ECO:0000256" key="1">
    <source>
        <dbReference type="SAM" id="MobiDB-lite"/>
    </source>
</evidence>
<name>F4RJM2_MELLP</name>
<feature type="region of interest" description="Disordered" evidence="1">
    <location>
        <begin position="126"/>
        <end position="148"/>
    </location>
</feature>
<dbReference type="InterPro" id="IPR013243">
    <property type="entry name" value="SCA7_dom"/>
</dbReference>
<dbReference type="Proteomes" id="UP000001072">
    <property type="component" value="Unassembled WGS sequence"/>
</dbReference>
<dbReference type="InParanoid" id="F4RJM2"/>
<dbReference type="HOGENOM" id="CLU_576295_0_0_1"/>
<dbReference type="Gene3D" id="6.10.140.1270">
    <property type="match status" value="1"/>
</dbReference>
<reference evidence="4" key="1">
    <citation type="journal article" date="2011" name="Proc. Natl. Acad. Sci. U.S.A.">
        <title>Obligate biotrophy features unraveled by the genomic analysis of rust fungi.</title>
        <authorList>
            <person name="Duplessis S."/>
            <person name="Cuomo C.A."/>
            <person name="Lin Y.-C."/>
            <person name="Aerts A."/>
            <person name="Tisserant E."/>
            <person name="Veneault-Fourrey C."/>
            <person name="Joly D.L."/>
            <person name="Hacquard S."/>
            <person name="Amselem J."/>
            <person name="Cantarel B.L."/>
            <person name="Chiu R."/>
            <person name="Coutinho P.M."/>
            <person name="Feau N."/>
            <person name="Field M."/>
            <person name="Frey P."/>
            <person name="Gelhaye E."/>
            <person name="Goldberg J."/>
            <person name="Grabherr M.G."/>
            <person name="Kodira C.D."/>
            <person name="Kohler A."/>
            <person name="Kuees U."/>
            <person name="Lindquist E.A."/>
            <person name="Lucas S.M."/>
            <person name="Mago R."/>
            <person name="Mauceli E."/>
            <person name="Morin E."/>
            <person name="Murat C."/>
            <person name="Pangilinan J.L."/>
            <person name="Park R."/>
            <person name="Pearson M."/>
            <person name="Quesneville H."/>
            <person name="Rouhier N."/>
            <person name="Sakthikumar S."/>
            <person name="Salamov A.A."/>
            <person name="Schmutz J."/>
            <person name="Selles B."/>
            <person name="Shapiro H."/>
            <person name="Tanguay P."/>
            <person name="Tuskan G.A."/>
            <person name="Henrissat B."/>
            <person name="Van de Peer Y."/>
            <person name="Rouze P."/>
            <person name="Ellis J.G."/>
            <person name="Dodds P.N."/>
            <person name="Schein J.E."/>
            <person name="Zhong S."/>
            <person name="Hamelin R.C."/>
            <person name="Grigoriev I.V."/>
            <person name="Szabo L.J."/>
            <person name="Martin F."/>
        </authorList>
    </citation>
    <scope>NUCLEOTIDE SEQUENCE [LARGE SCALE GENOMIC DNA]</scope>
    <source>
        <strain evidence="4">98AG31 / pathotype 3-4-7</strain>
    </source>
</reference>
<sequence>MSLKLKPADPIIASKLKTFESTQTTLSQATDRWKPLRAIAKQQAAEAPARPPPNSPDEPGPIWIQRMETLFGPPDEQLRVIRCDMCGLQTREVNGRVCVTHKVNCEMTKPARMMKKAGLFAGVEAGSKKRASSEVSLDSSNPPPKKKKATIIDHTTSSVTSAIASDLPAGLKMTNKQLKKVLAQADRMEREKERKEKKAREEEAKKANQKKMGRIKGGPVNVNEQCGVLIPPKDIPCARSLTCKTHSMGAKRSVPGRSAPYDVLLNEWQKKHNPNWGDRKVVTPRVGPGIEPGVSKKKKKEAASARAAMGNTNTSGGMKHGAKDKERDHTKHHGKSNNTHNRTFGGAGGGSGAASGSKKKDGHHHRGEGGRATGDKLSAANEAKLLGEIDEDFYYPVAPSRPQTSMEVDGAIAEDDPTSHSDVEVELIIKGLIASQPGQPLVTSGMGSAWVNPRWSNLGKLGVKESFRDAFRKR</sequence>
<evidence type="ECO:0000313" key="3">
    <source>
        <dbReference type="EMBL" id="EGG07465.1"/>
    </source>
</evidence>
<dbReference type="PANTHER" id="PTHR47805:SF1">
    <property type="entry name" value="SAGA-ASSOCIATED FACTOR 73"/>
    <property type="match status" value="1"/>
</dbReference>
<dbReference type="GO" id="GO:0031048">
    <property type="term" value="P:regulatory ncRNA-mediated heterochromatin formation"/>
    <property type="evidence" value="ECO:0007669"/>
    <property type="project" value="TreeGrafter"/>
</dbReference>
<feature type="domain" description="SCA7" evidence="2">
    <location>
        <begin position="213"/>
        <end position="280"/>
    </location>
</feature>
<dbReference type="GO" id="GO:1904802">
    <property type="term" value="P:RITS complex assembly"/>
    <property type="evidence" value="ECO:0007669"/>
    <property type="project" value="TreeGrafter"/>
</dbReference>
<dbReference type="GO" id="GO:0000124">
    <property type="term" value="C:SAGA complex"/>
    <property type="evidence" value="ECO:0007669"/>
    <property type="project" value="InterPro"/>
</dbReference>
<protein>
    <recommendedName>
        <fullName evidence="2">SCA7 domain-containing protein</fullName>
    </recommendedName>
</protein>
<dbReference type="OrthoDB" id="21678at2759"/>
<dbReference type="GeneID" id="18925785"/>
<dbReference type="GO" id="GO:0006357">
    <property type="term" value="P:regulation of transcription by RNA polymerase II"/>
    <property type="evidence" value="ECO:0007669"/>
    <property type="project" value="TreeGrafter"/>
</dbReference>
<keyword evidence="4" id="KW-1185">Reference proteome</keyword>
<gene>
    <name evidence="3" type="ORF">MELLADRAFT_116281</name>
</gene>
<feature type="region of interest" description="Disordered" evidence="1">
    <location>
        <begin position="187"/>
        <end position="218"/>
    </location>
</feature>
<dbReference type="PROSITE" id="PS51505">
    <property type="entry name" value="SCA7"/>
    <property type="match status" value="1"/>
</dbReference>
<dbReference type="STRING" id="747676.F4RJM2"/>
<feature type="region of interest" description="Disordered" evidence="1">
    <location>
        <begin position="275"/>
        <end position="376"/>
    </location>
</feature>
<dbReference type="EMBL" id="GL883104">
    <property type="protein sequence ID" value="EGG07465.1"/>
    <property type="molecule type" value="Genomic_DNA"/>
</dbReference>
<dbReference type="eggNOG" id="KOG4140">
    <property type="taxonomic scope" value="Eukaryota"/>
</dbReference>
<accession>F4RJM2</accession>
<proteinExistence type="predicted"/>
<dbReference type="KEGG" id="mlr:MELLADRAFT_116281"/>
<dbReference type="InterPro" id="IPR037804">
    <property type="entry name" value="SGF73"/>
</dbReference>
<organism evidence="4">
    <name type="scientific">Melampsora larici-populina (strain 98AG31 / pathotype 3-4-7)</name>
    <name type="common">Poplar leaf rust fungus</name>
    <dbReference type="NCBI Taxonomy" id="747676"/>
    <lineage>
        <taxon>Eukaryota</taxon>
        <taxon>Fungi</taxon>
        <taxon>Dikarya</taxon>
        <taxon>Basidiomycota</taxon>
        <taxon>Pucciniomycotina</taxon>
        <taxon>Pucciniomycetes</taxon>
        <taxon>Pucciniales</taxon>
        <taxon>Melampsoraceae</taxon>
        <taxon>Melampsora</taxon>
    </lineage>
</organism>
<evidence type="ECO:0000259" key="2">
    <source>
        <dbReference type="PROSITE" id="PS51505"/>
    </source>
</evidence>
<dbReference type="VEuPathDB" id="FungiDB:MELLADRAFT_116281"/>
<dbReference type="Pfam" id="PF08313">
    <property type="entry name" value="SCA7"/>
    <property type="match status" value="1"/>
</dbReference>
<feature type="compositionally biased region" description="Basic and acidic residues" evidence="1">
    <location>
        <begin position="187"/>
        <end position="206"/>
    </location>
</feature>
<feature type="compositionally biased region" description="Pro residues" evidence="1">
    <location>
        <begin position="49"/>
        <end position="59"/>
    </location>
</feature>
<dbReference type="PANTHER" id="PTHR47805">
    <property type="entry name" value="SAGA-ASSOCIATED FACTOR 73"/>
    <property type="match status" value="1"/>
</dbReference>
<feature type="region of interest" description="Disordered" evidence="1">
    <location>
        <begin position="40"/>
        <end position="59"/>
    </location>
</feature>